<evidence type="ECO:0000259" key="11">
    <source>
        <dbReference type="Pfam" id="PF00266"/>
    </source>
</evidence>
<keyword evidence="3" id="KW-0032">Aminotransferase</keyword>
<dbReference type="EC" id="2.6.1.44" evidence="6"/>
<dbReference type="GO" id="GO:0008453">
    <property type="term" value="F:alanine-glyoxylate transaminase activity"/>
    <property type="evidence" value="ECO:0007669"/>
    <property type="project" value="UniProtKB-EC"/>
</dbReference>
<keyword evidence="4" id="KW-0808">Transferase</keyword>
<evidence type="ECO:0000313" key="13">
    <source>
        <dbReference type="Proteomes" id="UP001153620"/>
    </source>
</evidence>
<dbReference type="GO" id="GO:0005777">
    <property type="term" value="C:peroxisome"/>
    <property type="evidence" value="ECO:0007669"/>
    <property type="project" value="TreeGrafter"/>
</dbReference>
<organism evidence="12 13">
    <name type="scientific">Chironomus riparius</name>
    <dbReference type="NCBI Taxonomy" id="315576"/>
    <lineage>
        <taxon>Eukaryota</taxon>
        <taxon>Metazoa</taxon>
        <taxon>Ecdysozoa</taxon>
        <taxon>Arthropoda</taxon>
        <taxon>Hexapoda</taxon>
        <taxon>Insecta</taxon>
        <taxon>Pterygota</taxon>
        <taxon>Neoptera</taxon>
        <taxon>Endopterygota</taxon>
        <taxon>Diptera</taxon>
        <taxon>Nematocera</taxon>
        <taxon>Chironomoidea</taxon>
        <taxon>Chironomidae</taxon>
        <taxon>Chironominae</taxon>
        <taxon>Chironomus</taxon>
    </lineage>
</organism>
<dbReference type="AlphaFoldDB" id="A0A9N9RKK9"/>
<accession>A0A9N9RKK9</accession>
<evidence type="ECO:0000256" key="1">
    <source>
        <dbReference type="ARBA" id="ARBA00001933"/>
    </source>
</evidence>
<gene>
    <name evidence="12" type="ORF">CHIRRI_LOCUS1717</name>
</gene>
<dbReference type="Gene3D" id="3.40.640.10">
    <property type="entry name" value="Type I PLP-dependent aspartate aminotransferase-like (Major domain)"/>
    <property type="match status" value="1"/>
</dbReference>
<feature type="modified residue" description="N6-(pyridoxal phosphate)lysine" evidence="8">
    <location>
        <position position="206"/>
    </location>
</feature>
<dbReference type="GO" id="GO:0019265">
    <property type="term" value="P:glycine biosynthetic process, by transamination of glyoxylate"/>
    <property type="evidence" value="ECO:0007669"/>
    <property type="project" value="TreeGrafter"/>
</dbReference>
<feature type="binding site" evidence="7">
    <location>
        <position position="359"/>
    </location>
    <ligand>
        <name>substrate</name>
    </ligand>
</feature>
<dbReference type="PIRSF" id="PIRSF000524">
    <property type="entry name" value="SPT"/>
    <property type="match status" value="1"/>
</dbReference>
<dbReference type="SUPFAM" id="SSF53383">
    <property type="entry name" value="PLP-dependent transferases"/>
    <property type="match status" value="1"/>
</dbReference>
<feature type="domain" description="Aminotransferase class V" evidence="11">
    <location>
        <begin position="43"/>
        <end position="367"/>
    </location>
</feature>
<evidence type="ECO:0000256" key="10">
    <source>
        <dbReference type="RuleBase" id="RU004504"/>
    </source>
</evidence>
<dbReference type="InterPro" id="IPR015421">
    <property type="entry name" value="PyrdxlP-dep_Trfase_major"/>
</dbReference>
<comment type="similarity">
    <text evidence="2 6 9">Belongs to the class-V pyridoxal-phosphate-dependent aminotransferase family.</text>
</comment>
<reference evidence="12" key="1">
    <citation type="submission" date="2022-01" db="EMBL/GenBank/DDBJ databases">
        <authorList>
            <person name="King R."/>
        </authorList>
    </citation>
    <scope>NUCLEOTIDE SEQUENCE</scope>
</reference>
<protein>
    <recommendedName>
        <fullName evidence="6">Alanine--glyoxylate aminotransferase</fullName>
        <ecNumber evidence="6">2.6.1.44</ecNumber>
    </recommendedName>
</protein>
<evidence type="ECO:0000256" key="7">
    <source>
        <dbReference type="PIRSR" id="PIRSR000524-1"/>
    </source>
</evidence>
<evidence type="ECO:0000256" key="2">
    <source>
        <dbReference type="ARBA" id="ARBA00009236"/>
    </source>
</evidence>
<evidence type="ECO:0000256" key="6">
    <source>
        <dbReference type="PIRNR" id="PIRNR000524"/>
    </source>
</evidence>
<keyword evidence="5 6" id="KW-0663">Pyridoxal phosphate</keyword>
<reference evidence="12" key="2">
    <citation type="submission" date="2022-10" db="EMBL/GenBank/DDBJ databases">
        <authorList>
            <consortium name="ENA_rothamsted_submissions"/>
            <consortium name="culmorum"/>
            <person name="King R."/>
        </authorList>
    </citation>
    <scope>NUCLEOTIDE SEQUENCE</scope>
</reference>
<dbReference type="GO" id="GO:0004760">
    <property type="term" value="F:L-serine-pyruvate transaminase activity"/>
    <property type="evidence" value="ECO:0007669"/>
    <property type="project" value="TreeGrafter"/>
</dbReference>
<dbReference type="Gene3D" id="3.90.1150.10">
    <property type="entry name" value="Aspartate Aminotransferase, domain 1"/>
    <property type="match status" value="1"/>
</dbReference>
<dbReference type="InterPro" id="IPR020578">
    <property type="entry name" value="Aminotrans_V_PyrdxlP_BS"/>
</dbReference>
<evidence type="ECO:0000256" key="8">
    <source>
        <dbReference type="PIRSR" id="PIRSR000524-50"/>
    </source>
</evidence>
<comment type="cofactor">
    <cofactor evidence="1 6 8 10">
        <name>pyridoxal 5'-phosphate</name>
        <dbReference type="ChEBI" id="CHEBI:597326"/>
    </cofactor>
</comment>
<evidence type="ECO:0000256" key="3">
    <source>
        <dbReference type="ARBA" id="ARBA00022576"/>
    </source>
</evidence>
<dbReference type="PANTHER" id="PTHR21152">
    <property type="entry name" value="AMINOTRANSFERASE CLASS V"/>
    <property type="match status" value="1"/>
</dbReference>
<comment type="catalytic activity">
    <reaction evidence="6">
        <text>glyoxylate + L-alanine = glycine + pyruvate</text>
        <dbReference type="Rhea" id="RHEA:24248"/>
        <dbReference type="ChEBI" id="CHEBI:15361"/>
        <dbReference type="ChEBI" id="CHEBI:36655"/>
        <dbReference type="ChEBI" id="CHEBI:57305"/>
        <dbReference type="ChEBI" id="CHEBI:57972"/>
        <dbReference type="EC" id="2.6.1.44"/>
    </reaction>
</comment>
<dbReference type="InterPro" id="IPR015422">
    <property type="entry name" value="PyrdxlP-dep_Trfase_small"/>
</dbReference>
<dbReference type="InterPro" id="IPR000192">
    <property type="entry name" value="Aminotrans_V_dom"/>
</dbReference>
<dbReference type="Pfam" id="PF00266">
    <property type="entry name" value="Aminotran_5"/>
    <property type="match status" value="1"/>
</dbReference>
<dbReference type="InterPro" id="IPR024169">
    <property type="entry name" value="SP_NH2Trfase/AEP_transaminase"/>
</dbReference>
<evidence type="ECO:0000256" key="5">
    <source>
        <dbReference type="ARBA" id="ARBA00022898"/>
    </source>
</evidence>
<dbReference type="Proteomes" id="UP001153620">
    <property type="component" value="Chromosome 1"/>
</dbReference>
<dbReference type="EMBL" id="OU895877">
    <property type="protein sequence ID" value="CAG9798738.1"/>
    <property type="molecule type" value="Genomic_DNA"/>
</dbReference>
<name>A0A9N9RKK9_9DIPT</name>
<evidence type="ECO:0000313" key="12">
    <source>
        <dbReference type="EMBL" id="CAG9798738.1"/>
    </source>
</evidence>
<evidence type="ECO:0000256" key="4">
    <source>
        <dbReference type="ARBA" id="ARBA00022679"/>
    </source>
</evidence>
<proteinExistence type="inferred from homology"/>
<dbReference type="OrthoDB" id="7403325at2759"/>
<dbReference type="FunFam" id="3.40.640.10:FF:000027">
    <property type="entry name" value="Serine--pyruvate aminotransferase, mitochondrial"/>
    <property type="match status" value="1"/>
</dbReference>
<dbReference type="PANTHER" id="PTHR21152:SF40">
    <property type="entry name" value="ALANINE--GLYOXYLATE AMINOTRANSFERASE"/>
    <property type="match status" value="1"/>
</dbReference>
<keyword evidence="13" id="KW-1185">Reference proteome</keyword>
<evidence type="ECO:0000256" key="9">
    <source>
        <dbReference type="RuleBase" id="RU004075"/>
    </source>
</evidence>
<dbReference type="InterPro" id="IPR015424">
    <property type="entry name" value="PyrdxlP-dep_Trfase"/>
</dbReference>
<sequence length="392" mass="43667">MVLDIPKPDVFNAPLKVVEKMMTGAGPSNYHDRIRKSMSLPVLGHLHTETLKIMDDIKEGIQYLFQTENPHTFCVSGPGHAGLECALTNLLENGDTILITCCGIWGQRAELMSKKLNADVKVLYKHPGEQVSIKEARNCFRMYHPKVFFLAHGESSTGMLQNLLEFGDLCREYDCLFIVDCVITLGCAPIYVDKFKIDVAYSGTQKVLNAPPGITPITFSPRALDRIAARKTLVTSYNYDAILLGEYWNCFANHPRIYHHTVCSTLLYGLREAIALFLERGGLESSWENHSRVTSNFCNLLVSNGLEIFIDDEMLRCPSVVSIKVPDNIDPHKVISYAMKNHYVEISGGLGPTVGKIFRIGLMGINATNEVAEKVAKVLIESIKEAELVSKI</sequence>
<dbReference type="PROSITE" id="PS00595">
    <property type="entry name" value="AA_TRANSFER_CLASS_5"/>
    <property type="match status" value="1"/>
</dbReference>